<dbReference type="Pfam" id="PF00965">
    <property type="entry name" value="TIMP"/>
    <property type="match status" value="2"/>
</dbReference>
<dbReference type="Gene3D" id="2.40.50.120">
    <property type="match status" value="2"/>
</dbReference>
<keyword evidence="7" id="KW-0483">Metalloprotease inhibitor</keyword>
<dbReference type="SMART" id="SM00206">
    <property type="entry name" value="NTR"/>
    <property type="match status" value="1"/>
</dbReference>
<accession>A0AAW1C034</accession>
<evidence type="ECO:0000313" key="7">
    <source>
        <dbReference type="EMBL" id="KAK9407516.1"/>
    </source>
</evidence>
<keyword evidence="4" id="KW-0479">Metal-binding</keyword>
<comment type="caution">
    <text evidence="7">The sequence shown here is derived from an EMBL/GenBank/DDBJ whole genome shotgun (WGS) entry which is preliminary data.</text>
</comment>
<comment type="subcellular location">
    <subcellularLocation>
        <location evidence="1">Secreted</location>
    </subcellularLocation>
</comment>
<dbReference type="SUPFAM" id="SSF50242">
    <property type="entry name" value="TIMP-like"/>
    <property type="match status" value="2"/>
</dbReference>
<feature type="domain" description="NTR" evidence="6">
    <location>
        <begin position="10"/>
        <end position="133"/>
    </location>
</feature>
<dbReference type="GO" id="GO:0046872">
    <property type="term" value="F:metal ion binding"/>
    <property type="evidence" value="ECO:0007669"/>
    <property type="project" value="UniProtKB-KW"/>
</dbReference>
<keyword evidence="7" id="KW-0646">Protease inhibitor</keyword>
<sequence length="295" mass="33795">MFLGNLTEACRCVQVSLQKAYRTAKFVMRAKFMSVKPDPKSPSYSPKIIYTIQPIKVFKGPKELRKAQFLYSSASDDYCGYLHKGPLKGDDYVFSGSISDDRFKISMCSFAEPWDKVTSKQKEILKSATGSKEREISFSVSTVTLEHLKNVYKGIQERLLQKENITSVLSERLHAKQEMDTTKPYGFFLASFLIFMLLGDLTETCQCNRPSLRQACCEHNFVMRVLFLGVQRDPDSPPYLQMNKFSVRVIQVFKGSWRAANAQILYSPESVFDCGYIHDGPFQEDDYLISGREYQ</sequence>
<dbReference type="InterPro" id="IPR008993">
    <property type="entry name" value="TIMP-like_OB-fold"/>
</dbReference>
<dbReference type="InterPro" id="IPR001820">
    <property type="entry name" value="TIMP"/>
</dbReference>
<dbReference type="PANTHER" id="PTHR11844">
    <property type="entry name" value="METALLOPROTEASE INHIBITOR"/>
    <property type="match status" value="1"/>
</dbReference>
<evidence type="ECO:0000256" key="2">
    <source>
        <dbReference type="ARBA" id="ARBA00022525"/>
    </source>
</evidence>
<evidence type="ECO:0000259" key="6">
    <source>
        <dbReference type="PROSITE" id="PS50189"/>
    </source>
</evidence>
<protein>
    <submittedName>
        <fullName evidence="7">Metalloproteinase inhibitor 1</fullName>
    </submittedName>
</protein>
<evidence type="ECO:0000256" key="4">
    <source>
        <dbReference type="PIRSR" id="PIRSR601820-1"/>
    </source>
</evidence>
<feature type="binding site" evidence="4">
    <location>
        <position position="10"/>
    </location>
    <ligand>
        <name>Zn(2+)</name>
        <dbReference type="ChEBI" id="CHEBI:29105"/>
        <note>ligand shared with metalloproteinase partner</note>
    </ligand>
</feature>
<keyword evidence="7" id="KW-0481">Metalloenzyme inhibitor</keyword>
<evidence type="ECO:0000256" key="5">
    <source>
        <dbReference type="PIRSR" id="PIRSR601820-3"/>
    </source>
</evidence>
<evidence type="ECO:0000256" key="3">
    <source>
        <dbReference type="ARBA" id="ARBA00023157"/>
    </source>
</evidence>
<dbReference type="Proteomes" id="UP001474421">
    <property type="component" value="Unassembled WGS sequence"/>
</dbReference>
<dbReference type="GO" id="GO:0005615">
    <property type="term" value="C:extracellular space"/>
    <property type="evidence" value="ECO:0007669"/>
    <property type="project" value="TreeGrafter"/>
</dbReference>
<dbReference type="AlphaFoldDB" id="A0AAW1C034"/>
<feature type="domain" description="NTR" evidence="6">
    <location>
        <begin position="205"/>
        <end position="295"/>
    </location>
</feature>
<organism evidence="7 8">
    <name type="scientific">Crotalus adamanteus</name>
    <name type="common">Eastern diamondback rattlesnake</name>
    <dbReference type="NCBI Taxonomy" id="8729"/>
    <lineage>
        <taxon>Eukaryota</taxon>
        <taxon>Metazoa</taxon>
        <taxon>Chordata</taxon>
        <taxon>Craniata</taxon>
        <taxon>Vertebrata</taxon>
        <taxon>Euteleostomi</taxon>
        <taxon>Lepidosauria</taxon>
        <taxon>Squamata</taxon>
        <taxon>Bifurcata</taxon>
        <taxon>Unidentata</taxon>
        <taxon>Episquamata</taxon>
        <taxon>Toxicofera</taxon>
        <taxon>Serpentes</taxon>
        <taxon>Colubroidea</taxon>
        <taxon>Viperidae</taxon>
        <taxon>Crotalinae</taxon>
        <taxon>Crotalus</taxon>
    </lineage>
</organism>
<dbReference type="GO" id="GO:0008191">
    <property type="term" value="F:metalloendopeptidase inhibitor activity"/>
    <property type="evidence" value="ECO:0007669"/>
    <property type="project" value="InterPro"/>
</dbReference>
<name>A0AAW1C034_CROAD</name>
<keyword evidence="8" id="KW-1185">Reference proteome</keyword>
<dbReference type="InterPro" id="IPR001134">
    <property type="entry name" value="Netrin_domain"/>
</dbReference>
<keyword evidence="2" id="KW-0964">Secreted</keyword>
<dbReference type="GO" id="GO:0002020">
    <property type="term" value="F:protease binding"/>
    <property type="evidence" value="ECO:0007669"/>
    <property type="project" value="TreeGrafter"/>
</dbReference>
<reference evidence="7 8" key="1">
    <citation type="journal article" date="2024" name="Proc. Natl. Acad. Sci. U.S.A.">
        <title>The genetic regulatory architecture and epigenomic basis for age-related changes in rattlesnake venom.</title>
        <authorList>
            <person name="Hogan M.P."/>
            <person name="Holding M.L."/>
            <person name="Nystrom G.S."/>
            <person name="Colston T.J."/>
            <person name="Bartlett D.A."/>
            <person name="Mason A.J."/>
            <person name="Ellsworth S.A."/>
            <person name="Rautsaw R.M."/>
            <person name="Lawrence K.C."/>
            <person name="Strickland J.L."/>
            <person name="He B."/>
            <person name="Fraser P."/>
            <person name="Margres M.J."/>
            <person name="Gilbert D.M."/>
            <person name="Gibbs H.L."/>
            <person name="Parkinson C.L."/>
            <person name="Rokyta D.R."/>
        </authorList>
    </citation>
    <scope>NUCLEOTIDE SEQUENCE [LARGE SCALE GENOMIC DNA]</scope>
    <source>
        <strain evidence="7">DRR0105</strain>
    </source>
</reference>
<dbReference type="PANTHER" id="PTHR11844:SF25">
    <property type="entry name" value="NTR DOMAIN-CONTAINING PROTEIN"/>
    <property type="match status" value="1"/>
</dbReference>
<keyword evidence="4" id="KW-0862">Zinc</keyword>
<evidence type="ECO:0000313" key="8">
    <source>
        <dbReference type="Proteomes" id="UP001474421"/>
    </source>
</evidence>
<dbReference type="GO" id="GO:0051045">
    <property type="term" value="P:negative regulation of membrane protein ectodomain proteolysis"/>
    <property type="evidence" value="ECO:0007669"/>
    <property type="project" value="TreeGrafter"/>
</dbReference>
<proteinExistence type="predicted"/>
<gene>
    <name evidence="7" type="ORF">NXF25_006290</name>
</gene>
<feature type="disulfide bond" evidence="5">
    <location>
        <begin position="12"/>
        <end position="108"/>
    </location>
</feature>
<evidence type="ECO:0000256" key="1">
    <source>
        <dbReference type="ARBA" id="ARBA00004613"/>
    </source>
</evidence>
<dbReference type="GO" id="GO:0031012">
    <property type="term" value="C:extracellular matrix"/>
    <property type="evidence" value="ECO:0007669"/>
    <property type="project" value="TreeGrafter"/>
</dbReference>
<dbReference type="PROSITE" id="PS50189">
    <property type="entry name" value="NTR"/>
    <property type="match status" value="2"/>
</dbReference>
<keyword evidence="3 5" id="KW-1015">Disulfide bond</keyword>
<feature type="disulfide bond" evidence="5">
    <location>
        <begin position="10"/>
        <end position="79"/>
    </location>
</feature>
<dbReference type="EMBL" id="JAOTOJ010000002">
    <property type="protein sequence ID" value="KAK9407516.1"/>
    <property type="molecule type" value="Genomic_DNA"/>
</dbReference>